<dbReference type="Pfam" id="PF00001">
    <property type="entry name" value="7tm_1"/>
    <property type="match status" value="1"/>
</dbReference>
<evidence type="ECO:0000259" key="12">
    <source>
        <dbReference type="PROSITE" id="PS50262"/>
    </source>
</evidence>
<feature type="transmembrane region" description="Helical" evidence="11">
    <location>
        <begin position="37"/>
        <end position="57"/>
    </location>
</feature>
<feature type="transmembrane region" description="Helical" evidence="11">
    <location>
        <begin position="185"/>
        <end position="212"/>
    </location>
</feature>
<evidence type="ECO:0000256" key="11">
    <source>
        <dbReference type="SAM" id="Phobius"/>
    </source>
</evidence>
<comment type="similarity">
    <text evidence="10">Belongs to the G-protein coupled receptor 1 family.</text>
</comment>
<dbReference type="GO" id="GO:0005886">
    <property type="term" value="C:plasma membrane"/>
    <property type="evidence" value="ECO:0007669"/>
    <property type="project" value="UniProtKB-SubCell"/>
</dbReference>
<evidence type="ECO:0000313" key="14">
    <source>
        <dbReference type="Proteomes" id="UP001249851"/>
    </source>
</evidence>
<evidence type="ECO:0000256" key="5">
    <source>
        <dbReference type="ARBA" id="ARBA00023040"/>
    </source>
</evidence>
<protein>
    <submittedName>
        <fullName evidence="13">Adenosine receptor A2a</fullName>
    </submittedName>
</protein>
<evidence type="ECO:0000256" key="6">
    <source>
        <dbReference type="ARBA" id="ARBA00023136"/>
    </source>
</evidence>
<gene>
    <name evidence="13" type="ORF">P5673_019175</name>
</gene>
<dbReference type="GO" id="GO:0004930">
    <property type="term" value="F:G protein-coupled receptor activity"/>
    <property type="evidence" value="ECO:0007669"/>
    <property type="project" value="UniProtKB-KW"/>
</dbReference>
<dbReference type="Proteomes" id="UP001249851">
    <property type="component" value="Unassembled WGS sequence"/>
</dbReference>
<evidence type="ECO:0000256" key="4">
    <source>
        <dbReference type="ARBA" id="ARBA00022989"/>
    </source>
</evidence>
<keyword evidence="6 11" id="KW-0472">Membrane</keyword>
<dbReference type="PROSITE" id="PS50262">
    <property type="entry name" value="G_PROTEIN_RECEP_F1_2"/>
    <property type="match status" value="1"/>
</dbReference>
<keyword evidence="14" id="KW-1185">Reference proteome</keyword>
<dbReference type="SUPFAM" id="SSF81321">
    <property type="entry name" value="Family A G protein-coupled receptor-like"/>
    <property type="match status" value="1"/>
</dbReference>
<evidence type="ECO:0000256" key="9">
    <source>
        <dbReference type="ARBA" id="ARBA00023224"/>
    </source>
</evidence>
<reference evidence="13" key="2">
    <citation type="journal article" date="2023" name="Science">
        <title>Genomic signatures of disease resistance in endangered staghorn corals.</title>
        <authorList>
            <person name="Vollmer S.V."/>
            <person name="Selwyn J.D."/>
            <person name="Despard B.A."/>
            <person name="Roesel C.L."/>
        </authorList>
    </citation>
    <scope>NUCLEOTIDE SEQUENCE</scope>
    <source>
        <strain evidence="13">K2</strain>
    </source>
</reference>
<dbReference type="PANTHER" id="PTHR24246:SF27">
    <property type="entry name" value="ADENOSINE RECEPTOR, ISOFORM A"/>
    <property type="match status" value="1"/>
</dbReference>
<proteinExistence type="inferred from homology"/>
<sequence>MAVSDLLLGAVCLPINIFVNGDDLRLGKVKTNQDLLFSHTFVDTLFSQVSLISAVLISMERFHAICWPFRHRALSMRAYKIGILFTWTIAFFVASILTLLDWLNLWKVACYVWMSYALTMLSIVCGCNIGIRRRSRESARIESSHNRRSVESLTPTLLFVSFLALLSWIPLVIANFLSVVCEISASWLLFAIMTANVLNFCNAFVNPIAYAYRVREFRQALRLCCLDKRVELKEMGKTRLPLFKRKTTKLLKPNCDKLCHFKLIVDDKVSTQRMLQASEKLKLLKCMLENLMYLGVG</sequence>
<evidence type="ECO:0000256" key="7">
    <source>
        <dbReference type="ARBA" id="ARBA00023170"/>
    </source>
</evidence>
<feature type="transmembrane region" description="Helical" evidence="11">
    <location>
        <begin position="111"/>
        <end position="131"/>
    </location>
</feature>
<evidence type="ECO:0000256" key="8">
    <source>
        <dbReference type="ARBA" id="ARBA00023180"/>
    </source>
</evidence>
<dbReference type="EMBL" id="JARQWQ010000044">
    <property type="protein sequence ID" value="KAK2558462.1"/>
    <property type="molecule type" value="Genomic_DNA"/>
</dbReference>
<keyword evidence="3 10" id="KW-0812">Transmembrane</keyword>
<organism evidence="13 14">
    <name type="scientific">Acropora cervicornis</name>
    <name type="common">Staghorn coral</name>
    <dbReference type="NCBI Taxonomy" id="6130"/>
    <lineage>
        <taxon>Eukaryota</taxon>
        <taxon>Metazoa</taxon>
        <taxon>Cnidaria</taxon>
        <taxon>Anthozoa</taxon>
        <taxon>Hexacorallia</taxon>
        <taxon>Scleractinia</taxon>
        <taxon>Astrocoeniina</taxon>
        <taxon>Acroporidae</taxon>
        <taxon>Acropora</taxon>
    </lineage>
</organism>
<dbReference type="PRINTS" id="PR00237">
    <property type="entry name" value="GPCRRHODOPSN"/>
</dbReference>
<feature type="transmembrane region" description="Helical" evidence="11">
    <location>
        <begin position="152"/>
        <end position="173"/>
    </location>
</feature>
<dbReference type="Gene3D" id="1.20.1070.10">
    <property type="entry name" value="Rhodopsin 7-helix transmembrane proteins"/>
    <property type="match status" value="1"/>
</dbReference>
<keyword evidence="7 10" id="KW-0675">Receptor</keyword>
<comment type="subcellular location">
    <subcellularLocation>
        <location evidence="1">Cell membrane</location>
        <topology evidence="1">Multi-pass membrane protein</topology>
    </subcellularLocation>
</comment>
<keyword evidence="2" id="KW-1003">Cell membrane</keyword>
<evidence type="ECO:0000256" key="3">
    <source>
        <dbReference type="ARBA" id="ARBA00022692"/>
    </source>
</evidence>
<evidence type="ECO:0000313" key="13">
    <source>
        <dbReference type="EMBL" id="KAK2558462.1"/>
    </source>
</evidence>
<reference evidence="13" key="1">
    <citation type="journal article" date="2023" name="G3 (Bethesda)">
        <title>Whole genome assembly and annotation of the endangered Caribbean coral Acropora cervicornis.</title>
        <authorList>
            <person name="Selwyn J.D."/>
            <person name="Vollmer S.V."/>
        </authorList>
    </citation>
    <scope>NUCLEOTIDE SEQUENCE</scope>
    <source>
        <strain evidence="13">K2</strain>
    </source>
</reference>
<keyword evidence="9 10" id="KW-0807">Transducer</keyword>
<dbReference type="InterPro" id="IPR000276">
    <property type="entry name" value="GPCR_Rhodpsn"/>
</dbReference>
<dbReference type="InterPro" id="IPR017452">
    <property type="entry name" value="GPCR_Rhodpsn_7TM"/>
</dbReference>
<feature type="domain" description="G-protein coupled receptors family 1 profile" evidence="12">
    <location>
        <begin position="1"/>
        <end position="210"/>
    </location>
</feature>
<dbReference type="AlphaFoldDB" id="A0AAD9QBR4"/>
<dbReference type="CDD" id="cd00637">
    <property type="entry name" value="7tm_classA_rhodopsin-like"/>
    <property type="match status" value="1"/>
</dbReference>
<dbReference type="PANTHER" id="PTHR24246">
    <property type="entry name" value="OLFACTORY RECEPTOR AND ADENOSINE RECEPTOR"/>
    <property type="match status" value="1"/>
</dbReference>
<keyword evidence="5 10" id="KW-0297">G-protein coupled receptor</keyword>
<evidence type="ECO:0000256" key="10">
    <source>
        <dbReference type="RuleBase" id="RU000688"/>
    </source>
</evidence>
<keyword evidence="4 11" id="KW-1133">Transmembrane helix</keyword>
<keyword evidence="8" id="KW-0325">Glycoprotein</keyword>
<name>A0AAD9QBR4_ACRCE</name>
<accession>A0AAD9QBR4</accession>
<feature type="transmembrane region" description="Helical" evidence="11">
    <location>
        <begin position="78"/>
        <end position="99"/>
    </location>
</feature>
<evidence type="ECO:0000256" key="1">
    <source>
        <dbReference type="ARBA" id="ARBA00004651"/>
    </source>
</evidence>
<dbReference type="PROSITE" id="PS00237">
    <property type="entry name" value="G_PROTEIN_RECEP_F1_1"/>
    <property type="match status" value="1"/>
</dbReference>
<comment type="caution">
    <text evidence="13">The sequence shown here is derived from an EMBL/GenBank/DDBJ whole genome shotgun (WGS) entry which is preliminary data.</text>
</comment>
<evidence type="ECO:0000256" key="2">
    <source>
        <dbReference type="ARBA" id="ARBA00022475"/>
    </source>
</evidence>